<keyword evidence="3 5" id="KW-0378">Hydrolase</keyword>
<dbReference type="InterPro" id="IPR050131">
    <property type="entry name" value="Peptidase_S8_subtilisin-like"/>
</dbReference>
<sequence>MNESTFINRNIGKWITNKQFELFKSKFKELLAKSGTRSGRPGGPISIGTCRSFLEEIIKGFPSDSSEASEKQRWLDVLLTCGDDVWLRDILDEEVIDIGQHADYPDDLKHVLANEIFNSVVEKFTALLESRNKDNKRSLFHVAAVHGSYEVITTCHRMLVEKYGETDGHIRVLQTIMENDKDGKGQSALFHAVEFSQTKVVERIMAFYHSADESIIVPVLVRAIQLRRLETTKALLAANPGDKSSGSDELQTMSKSRSQPKTTFHQHFITLECFQAAIEDYDKGILTFLLDQNIDILKQPNCTLLHSAIKIGRYDAVELLAEKCPELATTTENELDLSSGRNIPRPVLHHVNLTNDDGHKIRELILPVLMKRLEISALRDHLPGSSWGEIYLDLTFLTTNTVYLKSFLESVHEGLCTTRETYSIEAHNLTRDFRQERKRHRKSLWTDESKQVPGDNESTCPDITLDVRFERVLKYIEIPFFDTKMTSTQTDILCIFDWLCICKGVRNILEVRVQDSRYTPYSEEDIEDSLSQLEIQELDWRRTDLSIYTILACAPDVERLHLYSSGNLATIDHWTGPNGVIKLTNDDLSSERVKLCLDILAEKLNSLFPEERKPIIRSEIWEIKKDMQGQVKPKDIISKHDPKSVTQLGHFLKKYEVFQDESPDLQLLVSKSAFSRRAKTCRTKVAILDTGVIAALFSGSGHRVTGRSFVHRNPGKYQRESPWWLATDPHGSHIANIISSLDPRCDFYIAQVGEKKNQISQEAVSKAFKWVIEEGVQIINCSFALFEPLQDIEDQINAAKDEGIVVISSTSDEGYIRQDVWPAKYGYSNVISIAACDFNGKLTAYSSEISAAFRLQGEQIDVSSPDSNLQHSKDAVISGSSVATAMATGIGSLILACQQMHRNFVRDAIDQSGDQVIHTAFRKMISPDTKNQLAPIFLQPRFVLPTEEDRFSDNDDFKRWVKGAFGRILKS</sequence>
<name>A0A8H4VXS3_9HELO</name>
<evidence type="ECO:0000256" key="5">
    <source>
        <dbReference type="PROSITE-ProRule" id="PRU01240"/>
    </source>
</evidence>
<dbReference type="PANTHER" id="PTHR43806:SF11">
    <property type="entry name" value="CEREVISIN-RELATED"/>
    <property type="match status" value="1"/>
</dbReference>
<dbReference type="GO" id="GO:0004252">
    <property type="term" value="F:serine-type endopeptidase activity"/>
    <property type="evidence" value="ECO:0007669"/>
    <property type="project" value="UniProtKB-UniRule"/>
</dbReference>
<comment type="similarity">
    <text evidence="1 5">Belongs to the peptidase S8 family.</text>
</comment>
<evidence type="ECO:0000256" key="1">
    <source>
        <dbReference type="ARBA" id="ARBA00011073"/>
    </source>
</evidence>
<dbReference type="Gene3D" id="3.40.50.200">
    <property type="entry name" value="Peptidase S8/S53 domain"/>
    <property type="match status" value="1"/>
</dbReference>
<comment type="caution">
    <text evidence="8">The sequence shown here is derived from an EMBL/GenBank/DDBJ whole genome shotgun (WGS) entry which is preliminary data.</text>
</comment>
<proteinExistence type="inferred from homology"/>
<dbReference type="SUPFAM" id="SSF52743">
    <property type="entry name" value="Subtilisin-like"/>
    <property type="match status" value="1"/>
</dbReference>
<feature type="active site" description="Charge relay system" evidence="5">
    <location>
        <position position="881"/>
    </location>
</feature>
<dbReference type="OrthoDB" id="3565018at2759"/>
<feature type="domain" description="Peptidase S8/S53" evidence="7">
    <location>
        <begin position="683"/>
        <end position="905"/>
    </location>
</feature>
<evidence type="ECO:0000259" key="7">
    <source>
        <dbReference type="Pfam" id="PF00082"/>
    </source>
</evidence>
<organism evidence="8 9">
    <name type="scientific">Cudoniella acicularis</name>
    <dbReference type="NCBI Taxonomy" id="354080"/>
    <lineage>
        <taxon>Eukaryota</taxon>
        <taxon>Fungi</taxon>
        <taxon>Dikarya</taxon>
        <taxon>Ascomycota</taxon>
        <taxon>Pezizomycotina</taxon>
        <taxon>Leotiomycetes</taxon>
        <taxon>Helotiales</taxon>
        <taxon>Tricladiaceae</taxon>
        <taxon>Cudoniella</taxon>
    </lineage>
</organism>
<dbReference type="Gene3D" id="1.25.40.20">
    <property type="entry name" value="Ankyrin repeat-containing domain"/>
    <property type="match status" value="1"/>
</dbReference>
<evidence type="ECO:0000313" key="9">
    <source>
        <dbReference type="Proteomes" id="UP000566819"/>
    </source>
</evidence>
<keyword evidence="9" id="KW-1185">Reference proteome</keyword>
<feature type="active site" description="Charge relay system" evidence="5">
    <location>
        <position position="689"/>
    </location>
</feature>
<keyword evidence="4 5" id="KW-0720">Serine protease</keyword>
<feature type="active site" description="Charge relay system" evidence="5">
    <location>
        <position position="730"/>
    </location>
</feature>
<dbReference type="PANTHER" id="PTHR43806">
    <property type="entry name" value="PEPTIDASE S8"/>
    <property type="match status" value="1"/>
</dbReference>
<dbReference type="Pfam" id="PF00082">
    <property type="entry name" value="Peptidase_S8"/>
    <property type="match status" value="1"/>
</dbReference>
<evidence type="ECO:0000256" key="3">
    <source>
        <dbReference type="ARBA" id="ARBA00022801"/>
    </source>
</evidence>
<dbReference type="SUPFAM" id="SSF48403">
    <property type="entry name" value="Ankyrin repeat"/>
    <property type="match status" value="1"/>
</dbReference>
<gene>
    <name evidence="8" type="ORF">G7Y89_g11703</name>
</gene>
<dbReference type="EMBL" id="JAAMPI010001149">
    <property type="protein sequence ID" value="KAF4626456.1"/>
    <property type="molecule type" value="Genomic_DNA"/>
</dbReference>
<evidence type="ECO:0000256" key="6">
    <source>
        <dbReference type="SAM" id="MobiDB-lite"/>
    </source>
</evidence>
<dbReference type="InterPro" id="IPR000209">
    <property type="entry name" value="Peptidase_S8/S53_dom"/>
</dbReference>
<feature type="compositionally biased region" description="Polar residues" evidence="6">
    <location>
        <begin position="242"/>
        <end position="258"/>
    </location>
</feature>
<reference evidence="8 9" key="1">
    <citation type="submission" date="2020-03" db="EMBL/GenBank/DDBJ databases">
        <title>Draft Genome Sequence of Cudoniella acicularis.</title>
        <authorList>
            <person name="Buettner E."/>
            <person name="Kellner H."/>
        </authorList>
    </citation>
    <scope>NUCLEOTIDE SEQUENCE [LARGE SCALE GENOMIC DNA]</scope>
    <source>
        <strain evidence="8 9">DSM 108380</strain>
    </source>
</reference>
<feature type="region of interest" description="Disordered" evidence="6">
    <location>
        <begin position="238"/>
        <end position="258"/>
    </location>
</feature>
<keyword evidence="2 5" id="KW-0645">Protease</keyword>
<accession>A0A8H4VXS3</accession>
<dbReference type="GO" id="GO:0006508">
    <property type="term" value="P:proteolysis"/>
    <property type="evidence" value="ECO:0007669"/>
    <property type="project" value="UniProtKB-KW"/>
</dbReference>
<evidence type="ECO:0000313" key="8">
    <source>
        <dbReference type="EMBL" id="KAF4626456.1"/>
    </source>
</evidence>
<dbReference type="InterPro" id="IPR036770">
    <property type="entry name" value="Ankyrin_rpt-contain_sf"/>
</dbReference>
<dbReference type="Proteomes" id="UP000566819">
    <property type="component" value="Unassembled WGS sequence"/>
</dbReference>
<dbReference type="InterPro" id="IPR036852">
    <property type="entry name" value="Peptidase_S8/S53_dom_sf"/>
</dbReference>
<protein>
    <recommendedName>
        <fullName evidence="7">Peptidase S8/S53 domain-containing protein</fullName>
    </recommendedName>
</protein>
<evidence type="ECO:0000256" key="4">
    <source>
        <dbReference type="ARBA" id="ARBA00022825"/>
    </source>
</evidence>
<dbReference type="PROSITE" id="PS51892">
    <property type="entry name" value="SUBTILASE"/>
    <property type="match status" value="1"/>
</dbReference>
<dbReference type="AlphaFoldDB" id="A0A8H4VXS3"/>
<evidence type="ECO:0000256" key="2">
    <source>
        <dbReference type="ARBA" id="ARBA00022670"/>
    </source>
</evidence>